<reference evidence="6" key="2">
    <citation type="submission" date="2020-05" db="UniProtKB">
        <authorList>
            <consortium name="EnsemblMetazoa"/>
        </authorList>
    </citation>
    <scope>IDENTIFICATION</scope>
    <source>
        <strain evidence="6">IAEA</strain>
    </source>
</reference>
<evidence type="ECO:0000256" key="1">
    <source>
        <dbReference type="ARBA" id="ARBA00009500"/>
    </source>
</evidence>
<dbReference type="AlphaFoldDB" id="A0A1B0C4B9"/>
<dbReference type="Gene3D" id="3.30.497.10">
    <property type="entry name" value="Antithrombin, subunit I, domain 2"/>
    <property type="match status" value="2"/>
</dbReference>
<dbReference type="PANTHER" id="PTHR11461:SF211">
    <property type="entry name" value="GH10112P-RELATED"/>
    <property type="match status" value="1"/>
</dbReference>
<evidence type="ECO:0000313" key="6">
    <source>
        <dbReference type="EnsemblMetazoa" id="GPPI048779-PA"/>
    </source>
</evidence>
<evidence type="ECO:0000313" key="7">
    <source>
        <dbReference type="Proteomes" id="UP000092460"/>
    </source>
</evidence>
<dbReference type="Gene3D" id="2.30.39.10">
    <property type="entry name" value="Alpha-1-antitrypsin, domain 1"/>
    <property type="match status" value="2"/>
</dbReference>
<feature type="domain" description="Serpin" evidence="5">
    <location>
        <begin position="87"/>
        <end position="438"/>
    </location>
</feature>
<dbReference type="VEuPathDB" id="VectorBase:GPPI048779"/>
<dbReference type="InterPro" id="IPR042178">
    <property type="entry name" value="Serpin_sf_1"/>
</dbReference>
<evidence type="ECO:0000256" key="2">
    <source>
        <dbReference type="ARBA" id="ARBA00022690"/>
    </source>
</evidence>
<dbReference type="EMBL" id="JXJN01025377">
    <property type="status" value="NOT_ANNOTATED_CDS"/>
    <property type="molecule type" value="Genomic_DNA"/>
</dbReference>
<dbReference type="PROSITE" id="PS00284">
    <property type="entry name" value="SERPIN"/>
    <property type="match status" value="1"/>
</dbReference>
<evidence type="ECO:0000256" key="4">
    <source>
        <dbReference type="RuleBase" id="RU000411"/>
    </source>
</evidence>
<dbReference type="EnsemblMetazoa" id="GPPI048779-RA">
    <property type="protein sequence ID" value="GPPI048779-PA"/>
    <property type="gene ID" value="GPPI048779"/>
</dbReference>
<dbReference type="GO" id="GO:0005615">
    <property type="term" value="C:extracellular space"/>
    <property type="evidence" value="ECO:0007669"/>
    <property type="project" value="InterPro"/>
</dbReference>
<name>A0A1B0C4B9_9MUSC</name>
<evidence type="ECO:0000256" key="3">
    <source>
        <dbReference type="ARBA" id="ARBA00022900"/>
    </source>
</evidence>
<dbReference type="InterPro" id="IPR023795">
    <property type="entry name" value="Serpin_CS"/>
</dbReference>
<dbReference type="GO" id="GO:0004867">
    <property type="term" value="F:serine-type endopeptidase inhibitor activity"/>
    <property type="evidence" value="ECO:0007669"/>
    <property type="project" value="UniProtKB-KW"/>
</dbReference>
<dbReference type="Proteomes" id="UP000092460">
    <property type="component" value="Unassembled WGS sequence"/>
</dbReference>
<dbReference type="InterPro" id="IPR036186">
    <property type="entry name" value="Serpin_sf"/>
</dbReference>
<keyword evidence="2" id="KW-0646">Protease inhibitor</keyword>
<dbReference type="InterPro" id="IPR042185">
    <property type="entry name" value="Serpin_sf_2"/>
</dbReference>
<dbReference type="PANTHER" id="PTHR11461">
    <property type="entry name" value="SERINE PROTEASE INHIBITOR, SERPIN"/>
    <property type="match status" value="1"/>
</dbReference>
<comment type="similarity">
    <text evidence="1 4">Belongs to the serpin family.</text>
</comment>
<organism evidence="6 7">
    <name type="scientific">Glossina palpalis gambiensis</name>
    <dbReference type="NCBI Taxonomy" id="67801"/>
    <lineage>
        <taxon>Eukaryota</taxon>
        <taxon>Metazoa</taxon>
        <taxon>Ecdysozoa</taxon>
        <taxon>Arthropoda</taxon>
        <taxon>Hexapoda</taxon>
        <taxon>Insecta</taxon>
        <taxon>Pterygota</taxon>
        <taxon>Neoptera</taxon>
        <taxon>Endopterygota</taxon>
        <taxon>Diptera</taxon>
        <taxon>Brachycera</taxon>
        <taxon>Muscomorpha</taxon>
        <taxon>Hippoboscoidea</taxon>
        <taxon>Glossinidae</taxon>
        <taxon>Glossina</taxon>
    </lineage>
</organism>
<dbReference type="CDD" id="cd19954">
    <property type="entry name" value="serpin42Dd-like_insects"/>
    <property type="match status" value="2"/>
</dbReference>
<dbReference type="SMART" id="SM00093">
    <property type="entry name" value="SERPIN"/>
    <property type="match status" value="2"/>
</dbReference>
<reference evidence="7" key="1">
    <citation type="submission" date="2015-01" db="EMBL/GenBank/DDBJ databases">
        <authorList>
            <person name="Aksoy S."/>
            <person name="Warren W."/>
            <person name="Wilson R.K."/>
        </authorList>
    </citation>
    <scope>NUCLEOTIDE SEQUENCE [LARGE SCALE GENOMIC DNA]</scope>
    <source>
        <strain evidence="7">IAEA</strain>
    </source>
</reference>
<protein>
    <recommendedName>
        <fullName evidence="5">Serpin domain-containing protein</fullName>
    </recommendedName>
</protein>
<dbReference type="InterPro" id="IPR023796">
    <property type="entry name" value="Serpin_dom"/>
</dbReference>
<dbReference type="SUPFAM" id="SSF56574">
    <property type="entry name" value="Serpins"/>
    <property type="match status" value="2"/>
</dbReference>
<proteinExistence type="inferred from homology"/>
<sequence length="811" mass="91966">MQRKICKYDCIICCTIGQCDVNRPINSRNPHRTNFQPSSYTYPDNDNPIPFEIANGASVLPLPSSASSPASSQSSLTKQLNRVPFSTKLFQILSQWALQENLVFSPISLKALLSFVYTVSKGKLAHELRSILNVPLNTTRVAWNFENLLNSFENNQAIRLVMANNLYYGKQYGPIADEIEDLARSSFGLDLNRLDFSMNYQAANVINSWVAKKTEGLIQNIVAGSSFNAETKAVLINAIYFKGEWEIEFSEDDTKKEKFYKLNQQEILVDMMCAEDIFRYGHFDELKASVLELPYKGSDITMLILLPDQRNGLRDLEQKLHQVNLHNLTEQLKREEVTVRLPKFNIEYSHNMIKPLQQMGLVSLFNEDSEMKIFKDQNTPLFVDQIQHKAFIRVNEAGTEAAASSFLKITPLSLPVRMIHFAADHPFVEFSQGKVLSNTVQSVTRNIFAADFYNAVASDKWTENVVVAPAAVQTSMALAYYGAKGKTATEIETGLRLGSNNAEDVAQRFGEFQQSFTRDNYIRLSNHVYINENLEFKGKFRDIAQRNFDSNIEKADFHPPYNKRTAERISKVVETKTNGKITDILKSQQLDDLTEGVIVNALSFSAPWQKAFRADKTTKRDFSDGNNRQTFKVDTMWSLNNYKYGEFSNLDATAVELPYQNADYSMVVILPNRSNGLRNLIQSLSGKNLVTLLEAGMTMQKVEIYLPKFSVSFGINLQEPFRKLGITTMFTRDGDFGNMYRMFVSHYINSANHKAYVEVTEDGTEQSLQSGGLKNIFSGTKKFDANHPFVFAIKHKDSIILMGHIANNVYV</sequence>
<keyword evidence="3" id="KW-0722">Serine protease inhibitor</keyword>
<dbReference type="STRING" id="67801.A0A1B0C4B9"/>
<keyword evidence="7" id="KW-1185">Reference proteome</keyword>
<dbReference type="Pfam" id="PF00079">
    <property type="entry name" value="Serpin"/>
    <property type="match status" value="2"/>
</dbReference>
<accession>A0A1B0C4B9</accession>
<evidence type="ECO:0000259" key="5">
    <source>
        <dbReference type="SMART" id="SM00093"/>
    </source>
</evidence>
<dbReference type="InterPro" id="IPR000215">
    <property type="entry name" value="Serpin_fam"/>
</dbReference>
<feature type="domain" description="Serpin" evidence="5">
    <location>
        <begin position="450"/>
        <end position="808"/>
    </location>
</feature>